<organism evidence="1 2">
    <name type="scientific">Teichococcus wenyumeiae</name>
    <dbReference type="NCBI Taxonomy" id="2478470"/>
    <lineage>
        <taxon>Bacteria</taxon>
        <taxon>Pseudomonadati</taxon>
        <taxon>Pseudomonadota</taxon>
        <taxon>Alphaproteobacteria</taxon>
        <taxon>Acetobacterales</taxon>
        <taxon>Roseomonadaceae</taxon>
        <taxon>Roseomonas</taxon>
    </lineage>
</organism>
<gene>
    <name evidence="1" type="ORF">D6Z83_27590</name>
</gene>
<protein>
    <submittedName>
        <fullName evidence="1">Formyl transferase</fullName>
    </submittedName>
</protein>
<dbReference type="GO" id="GO:0016740">
    <property type="term" value="F:transferase activity"/>
    <property type="evidence" value="ECO:0007669"/>
    <property type="project" value="UniProtKB-KW"/>
</dbReference>
<dbReference type="InParanoid" id="A0A3A9J4B8"/>
<keyword evidence="1" id="KW-0808">Transferase</keyword>
<name>A0A3A9J4B8_9PROT</name>
<proteinExistence type="predicted"/>
<sequence length="71" mass="7393">TAARHLHRQGAILAGMVLDALAAGTPPPGQQPDILPYCPFPPAALLRAAARRGVRLAGWRDLLAAFTVPTG</sequence>
<accession>A0A3A9J4B8</accession>
<dbReference type="RefSeq" id="WP_199708224.1">
    <property type="nucleotide sequence ID" value="NZ_RAQU01000403.1"/>
</dbReference>
<evidence type="ECO:0000313" key="2">
    <source>
        <dbReference type="Proteomes" id="UP000278036"/>
    </source>
</evidence>
<dbReference type="AlphaFoldDB" id="A0A3A9J4B8"/>
<dbReference type="EMBL" id="RAQU01000403">
    <property type="protein sequence ID" value="RKK00591.1"/>
    <property type="molecule type" value="Genomic_DNA"/>
</dbReference>
<dbReference type="Proteomes" id="UP000278036">
    <property type="component" value="Unassembled WGS sequence"/>
</dbReference>
<reference evidence="1 2" key="1">
    <citation type="submission" date="2018-09" db="EMBL/GenBank/DDBJ databases">
        <title>Roseomonas sp. nov., isolated from feces of Tibetan antelopes in the Qinghai-Tibet plateau, China.</title>
        <authorList>
            <person name="Tian Z."/>
        </authorList>
    </citation>
    <scope>NUCLEOTIDE SEQUENCE [LARGE SCALE GENOMIC DNA]</scope>
    <source>
        <strain evidence="1 2">Z24</strain>
    </source>
</reference>
<feature type="non-terminal residue" evidence="1">
    <location>
        <position position="1"/>
    </location>
</feature>
<evidence type="ECO:0000313" key="1">
    <source>
        <dbReference type="EMBL" id="RKK00591.1"/>
    </source>
</evidence>
<comment type="caution">
    <text evidence="1">The sequence shown here is derived from an EMBL/GenBank/DDBJ whole genome shotgun (WGS) entry which is preliminary data.</text>
</comment>